<dbReference type="GO" id="GO:0042138">
    <property type="term" value="P:meiotic DNA double-strand break formation"/>
    <property type="evidence" value="ECO:0007669"/>
    <property type="project" value="InterPro"/>
</dbReference>
<evidence type="ECO:0000256" key="6">
    <source>
        <dbReference type="ARBA" id="ARBA00022723"/>
    </source>
</evidence>
<dbReference type="PRINTS" id="PR01551">
    <property type="entry name" value="SPO11HOMOLOG"/>
</dbReference>
<dbReference type="PRINTS" id="PR01550">
    <property type="entry name" value="TOP6AFAMILY"/>
</dbReference>
<dbReference type="GO" id="GO:0046872">
    <property type="term" value="F:metal ion binding"/>
    <property type="evidence" value="ECO:0007669"/>
    <property type="project" value="UniProtKB-KW"/>
</dbReference>
<dbReference type="Gene3D" id="3.40.1360.10">
    <property type="match status" value="1"/>
</dbReference>
<keyword evidence="16" id="KW-1185">Reference proteome</keyword>
<accession>A0A2P6QG08</accession>
<dbReference type="EMBL" id="PDCK01000043">
    <property type="protein sequence ID" value="PRQ33109.1"/>
    <property type="molecule type" value="Genomic_DNA"/>
</dbReference>
<dbReference type="FunFam" id="3.40.1360.10:FF:000003">
    <property type="entry name" value="DNA topoisomerase 6 subunit A"/>
    <property type="match status" value="1"/>
</dbReference>
<dbReference type="Proteomes" id="UP000238479">
    <property type="component" value="Chromosome 5"/>
</dbReference>
<comment type="subcellular location">
    <subcellularLocation>
        <location evidence="3">Nucleus</location>
    </subcellularLocation>
</comment>
<dbReference type="InterPro" id="IPR036078">
    <property type="entry name" value="Spo11/TopoVI_A_sf"/>
</dbReference>
<dbReference type="InterPro" id="IPR013048">
    <property type="entry name" value="Meiotic_Spo11"/>
</dbReference>
<dbReference type="PROSITE" id="PS52041">
    <property type="entry name" value="TOPO_IIB"/>
    <property type="match status" value="1"/>
</dbReference>
<dbReference type="GO" id="GO:0007131">
    <property type="term" value="P:reciprocal meiotic recombination"/>
    <property type="evidence" value="ECO:0007669"/>
    <property type="project" value="EnsemblPlants"/>
</dbReference>
<evidence type="ECO:0000259" key="13">
    <source>
        <dbReference type="Pfam" id="PF04406"/>
    </source>
</evidence>
<dbReference type="GO" id="GO:0000724">
    <property type="term" value="P:double-strand break repair via homologous recombination"/>
    <property type="evidence" value="ECO:0007669"/>
    <property type="project" value="EnsemblPlants"/>
</dbReference>
<dbReference type="GO" id="GO:0003677">
    <property type="term" value="F:DNA binding"/>
    <property type="evidence" value="ECO:0007669"/>
    <property type="project" value="UniProtKB-UniRule"/>
</dbReference>
<comment type="similarity">
    <text evidence="4 12">Belongs to the TOP6A family.</text>
</comment>
<dbReference type="GO" id="GO:0005524">
    <property type="term" value="F:ATP binding"/>
    <property type="evidence" value="ECO:0007669"/>
    <property type="project" value="InterPro"/>
</dbReference>
<organism evidence="15 16">
    <name type="scientific">Rosa chinensis</name>
    <name type="common">China rose</name>
    <dbReference type="NCBI Taxonomy" id="74649"/>
    <lineage>
        <taxon>Eukaryota</taxon>
        <taxon>Viridiplantae</taxon>
        <taxon>Streptophyta</taxon>
        <taxon>Embryophyta</taxon>
        <taxon>Tracheophyta</taxon>
        <taxon>Spermatophyta</taxon>
        <taxon>Magnoliopsida</taxon>
        <taxon>eudicotyledons</taxon>
        <taxon>Gunneridae</taxon>
        <taxon>Pentapetalae</taxon>
        <taxon>rosids</taxon>
        <taxon>fabids</taxon>
        <taxon>Rosales</taxon>
        <taxon>Rosaceae</taxon>
        <taxon>Rosoideae</taxon>
        <taxon>Rosoideae incertae sedis</taxon>
        <taxon>Rosa</taxon>
    </lineage>
</organism>
<keyword evidence="9 12" id="KW-0238">DNA-binding</keyword>
<dbReference type="GO" id="GO:0003918">
    <property type="term" value="F:DNA topoisomerase type II (double strand cut, ATP-hydrolyzing) activity"/>
    <property type="evidence" value="ECO:0007669"/>
    <property type="project" value="UniProtKB-UniRule"/>
</dbReference>
<evidence type="ECO:0000256" key="10">
    <source>
        <dbReference type="ARBA" id="ARBA00023235"/>
    </source>
</evidence>
<evidence type="ECO:0000313" key="16">
    <source>
        <dbReference type="Proteomes" id="UP000238479"/>
    </source>
</evidence>
<keyword evidence="11" id="KW-0539">Nucleus</keyword>
<dbReference type="Gramene" id="PRQ33109">
    <property type="protein sequence ID" value="PRQ33109"/>
    <property type="gene ID" value="RchiOBHm_Chr5g0053841"/>
</dbReference>
<dbReference type="InterPro" id="IPR002815">
    <property type="entry name" value="Spo11/TopoVI_A"/>
</dbReference>
<keyword evidence="10 12" id="KW-0413">Isomerase</keyword>
<reference evidence="15 16" key="1">
    <citation type="journal article" date="2018" name="Nat. Genet.">
        <title>The Rosa genome provides new insights in the design of modern roses.</title>
        <authorList>
            <person name="Bendahmane M."/>
        </authorList>
    </citation>
    <scope>NUCLEOTIDE SEQUENCE [LARGE SCALE GENOMIC DNA]</scope>
    <source>
        <strain evidence="16">cv. Old Blush</strain>
    </source>
</reference>
<dbReference type="STRING" id="74649.A0A2P6QG08"/>
<dbReference type="GO" id="GO:0000706">
    <property type="term" value="P:meiotic DNA double-strand break processing"/>
    <property type="evidence" value="ECO:0007669"/>
    <property type="project" value="TreeGrafter"/>
</dbReference>
<feature type="active site" description="O-(5'-phospho-DNA)-tyrosine intermediate" evidence="12">
    <location>
        <position position="107"/>
    </location>
</feature>
<dbReference type="PANTHER" id="PTHR10848:SF3">
    <property type="entry name" value="MEIOTIC RECOMBINATION PROTEIN SPO11-1"/>
    <property type="match status" value="1"/>
</dbReference>
<comment type="caution">
    <text evidence="15">The sequence shown here is derived from an EMBL/GenBank/DDBJ whole genome shotgun (WGS) entry which is preliminary data.</text>
</comment>
<evidence type="ECO:0000256" key="4">
    <source>
        <dbReference type="ARBA" id="ARBA00006559"/>
    </source>
</evidence>
<dbReference type="Gene3D" id="1.10.10.10">
    <property type="entry name" value="Winged helix-like DNA-binding domain superfamily/Winged helix DNA-binding domain"/>
    <property type="match status" value="1"/>
</dbReference>
<keyword evidence="6" id="KW-0479">Metal-binding</keyword>
<proteinExistence type="inferred from homology"/>
<evidence type="ECO:0000313" key="15">
    <source>
        <dbReference type="EMBL" id="PRQ33109.1"/>
    </source>
</evidence>
<dbReference type="InterPro" id="IPR013049">
    <property type="entry name" value="Spo11/TopoVI_A_N"/>
</dbReference>
<evidence type="ECO:0000256" key="12">
    <source>
        <dbReference type="PROSITE-ProRule" id="PRU01385"/>
    </source>
</evidence>
<dbReference type="AlphaFoldDB" id="A0A2P6QG08"/>
<feature type="domain" description="Topoisomerase 6 subunit A/Spo11 TOPRIM" evidence="14">
    <location>
        <begin position="188"/>
        <end position="359"/>
    </location>
</feature>
<dbReference type="PANTHER" id="PTHR10848">
    <property type="entry name" value="MEIOTIC RECOMBINATION PROTEIN SPO11"/>
    <property type="match status" value="1"/>
</dbReference>
<dbReference type="InterPro" id="IPR034136">
    <property type="entry name" value="TOPRIM_Topo6A/Spo11"/>
</dbReference>
<dbReference type="Pfam" id="PF21180">
    <property type="entry name" value="TOP6A-Spo11_Toprim"/>
    <property type="match status" value="1"/>
</dbReference>
<dbReference type="Pfam" id="PF04406">
    <property type="entry name" value="TP6A_N"/>
    <property type="match status" value="1"/>
</dbReference>
<evidence type="ECO:0000256" key="9">
    <source>
        <dbReference type="ARBA" id="ARBA00023125"/>
    </source>
</evidence>
<dbReference type="EC" id="5.6.2.2" evidence="5"/>
<evidence type="ECO:0000256" key="8">
    <source>
        <dbReference type="ARBA" id="ARBA00023029"/>
    </source>
</evidence>
<dbReference type="InterPro" id="IPR036388">
    <property type="entry name" value="WH-like_DNA-bd_sf"/>
</dbReference>
<evidence type="ECO:0000256" key="5">
    <source>
        <dbReference type="ARBA" id="ARBA00012895"/>
    </source>
</evidence>
<dbReference type="CDD" id="cd00223">
    <property type="entry name" value="TOPRIM_TopoIIB_SPO"/>
    <property type="match status" value="1"/>
</dbReference>
<keyword evidence="7" id="KW-0460">Magnesium</keyword>
<dbReference type="OMA" id="IYYLDPV"/>
<dbReference type="GO" id="GO:0000228">
    <property type="term" value="C:nuclear chromosome"/>
    <property type="evidence" value="ECO:0007669"/>
    <property type="project" value="TreeGrafter"/>
</dbReference>
<gene>
    <name evidence="15" type="ORF">RchiOBHm_Chr5g0053841</name>
</gene>
<feature type="domain" description="Spo11/DNA topoisomerase VI subunit A N-terminal" evidence="13">
    <location>
        <begin position="79"/>
        <end position="139"/>
    </location>
</feature>
<sequence length="365" mass="42073">MEGKRSRGRSQPRPRHLLTKIKEFTRALVKDLSDGRSPEILIHRFRNYCSNPSANCFCSSDLPKGKETLTLRKETHVHRLDVLLRVLVIVQQLLQENRHGSKRDIYYMHPSIFSDQSVVDRAINDICILLQCSRHNLNVVSVGKGLVMGWLRFAEAGNMFDCINRPNTAYPVPVHVEEVKDIVSVAQYILVVEKESVFQRLANDQFCNTNHCIVITGRGYPDISTRRFLGLLVDTLHIPVYCLVDCDPYGFDILSTYRFGSLQMAYDAKFLRVPEIIWLGAFPLDSEKYHLPHQCLLPLTAEDKRKTEAMLQRCYLEREVPQWRLELQLMLERGVKFELEALSVHELSFLSTEYIPSKIQGGLLI</sequence>
<keyword evidence="8 12" id="KW-0799">Topoisomerase</keyword>
<name>A0A2P6QG08_ROSCH</name>
<evidence type="ECO:0000259" key="14">
    <source>
        <dbReference type="Pfam" id="PF21180"/>
    </source>
</evidence>
<protein>
    <recommendedName>
        <fullName evidence="5">DNA topoisomerase (ATP-hydrolyzing)</fullName>
        <ecNumber evidence="5">5.6.2.2</ecNumber>
    </recommendedName>
</protein>
<evidence type="ECO:0000256" key="7">
    <source>
        <dbReference type="ARBA" id="ARBA00022842"/>
    </source>
</evidence>
<evidence type="ECO:0000256" key="3">
    <source>
        <dbReference type="ARBA" id="ARBA00004123"/>
    </source>
</evidence>
<comment type="catalytic activity">
    <reaction evidence="1 12">
        <text>ATP-dependent breakage, passage and rejoining of double-stranded DNA.</text>
        <dbReference type="EC" id="5.6.2.2"/>
    </reaction>
</comment>
<evidence type="ECO:0000256" key="1">
    <source>
        <dbReference type="ARBA" id="ARBA00000185"/>
    </source>
</evidence>
<comment type="cofactor">
    <cofactor evidence="2">
        <name>Mg(2+)</name>
        <dbReference type="ChEBI" id="CHEBI:18420"/>
    </cofactor>
</comment>
<evidence type="ECO:0000256" key="11">
    <source>
        <dbReference type="ARBA" id="ARBA00023242"/>
    </source>
</evidence>
<evidence type="ECO:0000256" key="2">
    <source>
        <dbReference type="ARBA" id="ARBA00001946"/>
    </source>
</evidence>
<dbReference type="SUPFAM" id="SSF56726">
    <property type="entry name" value="DNA topoisomerase IV, alpha subunit"/>
    <property type="match status" value="1"/>
</dbReference>